<dbReference type="AlphaFoldDB" id="A0A160SZB5"/>
<dbReference type="EMBL" id="LN890655">
    <property type="protein sequence ID" value="CUS02382.2"/>
    <property type="molecule type" value="Genomic_DNA"/>
</dbReference>
<dbReference type="Pfam" id="PF01145">
    <property type="entry name" value="Band_7"/>
    <property type="match status" value="1"/>
</dbReference>
<dbReference type="GO" id="GO:0005886">
    <property type="term" value="C:plasma membrane"/>
    <property type="evidence" value="ECO:0007669"/>
    <property type="project" value="InterPro"/>
</dbReference>
<dbReference type="InterPro" id="IPR036013">
    <property type="entry name" value="Band_7/SPFH_dom_sf"/>
</dbReference>
<dbReference type="InterPro" id="IPR043202">
    <property type="entry name" value="Band-7_stomatin-like"/>
</dbReference>
<sequence length="289" mass="32188">MFTIIVLTLIFLIAIAALAFSVRVIKQYEKGLVIRLGRYDHTVDAGLVFLIPFIDNLIRVDMREQLINVLPQSVITADNVVVTVDAVIYYKVVDPVKAEFEISNFNFAATTLAQTNLRNLIGDKQLDETLTARDIINMSLREVLDEATNPWGVKVTKVELQKIDPPQDITNAMSKQMKAEREKRAVILEAQGVREAAILRAEGEAQARLLRAEAEAKSIEVVALAAEKNFTDRAKDLRRFEVIEKIMVGSGTKYVIPSNAEVINVLGLDGNHAPQILPMKSRPAAEPRE</sequence>
<dbReference type="SMART" id="SM00244">
    <property type="entry name" value="PHB"/>
    <property type="match status" value="1"/>
</dbReference>
<evidence type="ECO:0000313" key="6">
    <source>
        <dbReference type="Proteomes" id="UP000215027"/>
    </source>
</evidence>
<protein>
    <recommendedName>
        <fullName evidence="4">Band 7 domain-containing protein</fullName>
    </recommendedName>
</protein>
<feature type="domain" description="Band 7" evidence="4">
    <location>
        <begin position="20"/>
        <end position="177"/>
    </location>
</feature>
<dbReference type="KEGG" id="pbf:CFX0092_A0501"/>
<name>A0A160SZB5_9CHLR</name>
<evidence type="ECO:0000256" key="2">
    <source>
        <dbReference type="ARBA" id="ARBA00008164"/>
    </source>
</evidence>
<dbReference type="PANTHER" id="PTHR10264:SF19">
    <property type="entry name" value="AT06885P-RELATED"/>
    <property type="match status" value="1"/>
</dbReference>
<evidence type="ECO:0000256" key="1">
    <source>
        <dbReference type="ARBA" id="ARBA00004370"/>
    </source>
</evidence>
<dbReference type="InterPro" id="IPR018080">
    <property type="entry name" value="Band_7/stomatin-like_CS"/>
</dbReference>
<keyword evidence="3" id="KW-0472">Membrane</keyword>
<dbReference type="PROSITE" id="PS01270">
    <property type="entry name" value="BAND_7"/>
    <property type="match status" value="1"/>
</dbReference>
<dbReference type="OrthoDB" id="9809197at2"/>
<dbReference type="SUPFAM" id="SSF117892">
    <property type="entry name" value="Band 7/SPFH domain"/>
    <property type="match status" value="1"/>
</dbReference>
<proteinExistence type="inferred from homology"/>
<dbReference type="PANTHER" id="PTHR10264">
    <property type="entry name" value="BAND 7 PROTEIN-RELATED"/>
    <property type="match status" value="1"/>
</dbReference>
<gene>
    <name evidence="5" type="ORF">CFX0092_A0501</name>
</gene>
<evidence type="ECO:0000259" key="4">
    <source>
        <dbReference type="SMART" id="SM00244"/>
    </source>
</evidence>
<organism evidence="5 6">
    <name type="scientific">Candidatus Promineifilum breve</name>
    <dbReference type="NCBI Taxonomy" id="1806508"/>
    <lineage>
        <taxon>Bacteria</taxon>
        <taxon>Bacillati</taxon>
        <taxon>Chloroflexota</taxon>
        <taxon>Ardenticatenia</taxon>
        <taxon>Candidatus Promineifilales</taxon>
        <taxon>Candidatus Promineifilaceae</taxon>
        <taxon>Candidatus Promineifilum</taxon>
    </lineage>
</organism>
<comment type="subcellular location">
    <subcellularLocation>
        <location evidence="1">Membrane</location>
    </subcellularLocation>
</comment>
<dbReference type="InterPro" id="IPR001972">
    <property type="entry name" value="Stomatin_HflK_fam"/>
</dbReference>
<dbReference type="GO" id="GO:0098552">
    <property type="term" value="C:side of membrane"/>
    <property type="evidence" value="ECO:0007669"/>
    <property type="project" value="UniProtKB-ARBA"/>
</dbReference>
<keyword evidence="6" id="KW-1185">Reference proteome</keyword>
<reference evidence="5" key="1">
    <citation type="submission" date="2016-01" db="EMBL/GenBank/DDBJ databases">
        <authorList>
            <person name="Mcilroy J.S."/>
            <person name="Karst M S."/>
            <person name="Albertsen M."/>
        </authorList>
    </citation>
    <scope>NUCLEOTIDE SEQUENCE</scope>
    <source>
        <strain evidence="5">Cfx-K</strain>
    </source>
</reference>
<dbReference type="Gene3D" id="3.30.479.30">
    <property type="entry name" value="Band 7 domain"/>
    <property type="match status" value="1"/>
</dbReference>
<dbReference type="FunFam" id="3.30.479.30:FF:000004">
    <property type="entry name" value="Putative membrane protease family, stomatin"/>
    <property type="match status" value="1"/>
</dbReference>
<accession>A0A160SZB5</accession>
<dbReference type="PRINTS" id="PR00721">
    <property type="entry name" value="STOMATIN"/>
</dbReference>
<evidence type="ECO:0000313" key="5">
    <source>
        <dbReference type="EMBL" id="CUS02382.2"/>
    </source>
</evidence>
<dbReference type="InterPro" id="IPR001107">
    <property type="entry name" value="Band_7"/>
</dbReference>
<dbReference type="Proteomes" id="UP000215027">
    <property type="component" value="Chromosome I"/>
</dbReference>
<dbReference type="RefSeq" id="WP_095041999.1">
    <property type="nucleotide sequence ID" value="NZ_LN890655.1"/>
</dbReference>
<evidence type="ECO:0000256" key="3">
    <source>
        <dbReference type="ARBA" id="ARBA00023136"/>
    </source>
</evidence>
<comment type="similarity">
    <text evidence="2">Belongs to the band 7/mec-2 family.</text>
</comment>